<dbReference type="InterPro" id="IPR000531">
    <property type="entry name" value="Beta-barrel_TonB"/>
</dbReference>
<feature type="chain" id="PRO_5022877823" evidence="5">
    <location>
        <begin position="22"/>
        <end position="964"/>
    </location>
</feature>
<dbReference type="Pfam" id="PF07715">
    <property type="entry name" value="Plug"/>
    <property type="match status" value="1"/>
</dbReference>
<dbReference type="RefSeq" id="WP_147014440.1">
    <property type="nucleotide sequence ID" value="NZ_VORB01000005.1"/>
</dbReference>
<evidence type="ECO:0000313" key="8">
    <source>
        <dbReference type="EMBL" id="TXC78916.1"/>
    </source>
</evidence>
<dbReference type="Gene3D" id="2.40.170.20">
    <property type="entry name" value="TonB-dependent receptor, beta-barrel domain"/>
    <property type="match status" value="1"/>
</dbReference>
<dbReference type="Pfam" id="PF13715">
    <property type="entry name" value="CarbopepD_reg_2"/>
    <property type="match status" value="1"/>
</dbReference>
<keyword evidence="9" id="KW-1185">Reference proteome</keyword>
<evidence type="ECO:0000256" key="1">
    <source>
        <dbReference type="ARBA" id="ARBA00004442"/>
    </source>
</evidence>
<dbReference type="InterPro" id="IPR036942">
    <property type="entry name" value="Beta-barrel_TonB_sf"/>
</dbReference>
<feature type="domain" description="TonB-dependent receptor plug" evidence="7">
    <location>
        <begin position="130"/>
        <end position="230"/>
    </location>
</feature>
<dbReference type="GO" id="GO:0009279">
    <property type="term" value="C:cell outer membrane"/>
    <property type="evidence" value="ECO:0007669"/>
    <property type="project" value="UniProtKB-SubCell"/>
</dbReference>
<dbReference type="InterPro" id="IPR008969">
    <property type="entry name" value="CarboxyPept-like_regulatory"/>
</dbReference>
<keyword evidence="8" id="KW-0675">Receptor</keyword>
<evidence type="ECO:0000313" key="9">
    <source>
        <dbReference type="Proteomes" id="UP000321168"/>
    </source>
</evidence>
<dbReference type="AlphaFoldDB" id="A0A5C6V324"/>
<evidence type="ECO:0000256" key="5">
    <source>
        <dbReference type="SAM" id="SignalP"/>
    </source>
</evidence>
<name>A0A5C6V324_9FLAO</name>
<evidence type="ECO:0000259" key="7">
    <source>
        <dbReference type="Pfam" id="PF07715"/>
    </source>
</evidence>
<dbReference type="PANTHER" id="PTHR40980:SF5">
    <property type="entry name" value="TONB-DEPENDENT RECEPTOR"/>
    <property type="match status" value="1"/>
</dbReference>
<dbReference type="InterPro" id="IPR012910">
    <property type="entry name" value="Plug_dom"/>
</dbReference>
<proteinExistence type="inferred from homology"/>
<protein>
    <submittedName>
        <fullName evidence="8">TonB-dependent receptor</fullName>
    </submittedName>
</protein>
<keyword evidence="4" id="KW-0798">TonB box</keyword>
<dbReference type="Pfam" id="PF00593">
    <property type="entry name" value="TonB_dep_Rec_b-barrel"/>
    <property type="match status" value="1"/>
</dbReference>
<feature type="signal peptide" evidence="5">
    <location>
        <begin position="1"/>
        <end position="21"/>
    </location>
</feature>
<dbReference type="Gene3D" id="2.170.130.10">
    <property type="entry name" value="TonB-dependent receptor, plug domain"/>
    <property type="match status" value="1"/>
</dbReference>
<keyword evidence="2 4" id="KW-0472">Membrane</keyword>
<dbReference type="PANTHER" id="PTHR40980">
    <property type="entry name" value="PLUG DOMAIN-CONTAINING PROTEIN"/>
    <property type="match status" value="1"/>
</dbReference>
<comment type="caution">
    <text evidence="8">The sequence shown here is derived from an EMBL/GenBank/DDBJ whole genome shotgun (WGS) entry which is preliminary data.</text>
</comment>
<dbReference type="SUPFAM" id="SSF56935">
    <property type="entry name" value="Porins"/>
    <property type="match status" value="1"/>
</dbReference>
<evidence type="ECO:0000256" key="3">
    <source>
        <dbReference type="ARBA" id="ARBA00023237"/>
    </source>
</evidence>
<evidence type="ECO:0000256" key="4">
    <source>
        <dbReference type="RuleBase" id="RU003357"/>
    </source>
</evidence>
<dbReference type="OrthoDB" id="9768470at2"/>
<keyword evidence="5" id="KW-0732">Signal</keyword>
<dbReference type="SUPFAM" id="SSF49464">
    <property type="entry name" value="Carboxypeptidase regulatory domain-like"/>
    <property type="match status" value="1"/>
</dbReference>
<reference evidence="8 9" key="1">
    <citation type="submission" date="2019-08" db="EMBL/GenBank/DDBJ databases">
        <title>Genome of Luteibaculum oceani JCM 18817.</title>
        <authorList>
            <person name="Bowman J.P."/>
        </authorList>
    </citation>
    <scope>NUCLEOTIDE SEQUENCE [LARGE SCALE GENOMIC DNA]</scope>
    <source>
        <strain evidence="8 9">JCM 18817</strain>
    </source>
</reference>
<feature type="domain" description="TonB-dependent receptor-like beta-barrel" evidence="6">
    <location>
        <begin position="574"/>
        <end position="928"/>
    </location>
</feature>
<keyword evidence="3" id="KW-0998">Cell outer membrane</keyword>
<dbReference type="Proteomes" id="UP000321168">
    <property type="component" value="Unassembled WGS sequence"/>
</dbReference>
<evidence type="ECO:0000259" key="6">
    <source>
        <dbReference type="Pfam" id="PF00593"/>
    </source>
</evidence>
<dbReference type="EMBL" id="VORB01000005">
    <property type="protein sequence ID" value="TXC78916.1"/>
    <property type="molecule type" value="Genomic_DNA"/>
</dbReference>
<dbReference type="InterPro" id="IPR037066">
    <property type="entry name" value="Plug_dom_sf"/>
</dbReference>
<sequence>MFLLRAFLVLCVTAVTTVAVGQSAIRGTVIDDATGETLIGVAVIIEGTTKGASTDLDGNFEIKAEPGTYNLKASFISFAPVTVKDVIVKEGEVTALGTIRLGASAEQLKEVVVTAKAVKNTEAALLTMKKKSTKVIDGISAASFKKIGDSDAASAMSRVTGVSVQGGKYVYVRGLGDRYTKTTLNGMDIPGLDPDRNTVQMDIFPTNVIDNIVVSKSFSAEQSADFTGGAVDITTKDFPEEKLMNVGVGVGFNPNMHFNSDYIKYNGGKTDFLGFDDGTRDIPTGRRTDIPMFTDAIGNPNGAKGQEYQDILRGFNPQMGGYRANSFMNTGVSLSYGDQTAIGERKIGYSFSLSYKNEYEFYEDAEFNLYGKAIDPNQNELTPLERQKGDYGVNNVLLGAMAGAAIKDGNTKYKVNLMHLQNGESKAGIFDFTANNLGTEFQARQYNIEYSERGLTNLLISGTTRNEGDNMLEWSVAPTRSYITDPDIRFLRFRDEGKGVSTESGLPERIWRFLEEYSIPAKVDVTRVVDFNGKETKVKFGASHTFKNRDFDIQGFQINPGDIDFNEKYNGNPQPEDVFSEENLYDSENPNGVRFNPTFIPRNPNQYNSFVHHSGVYGSAEYNFTPLLKSVIGLRAEMFKQFYTGTNQNGTINYNKENVINDFDLFPTVNLIYALNEDQNLRFSFSKTIARPSFKEMSFAEILDPISGRTFVGGLFSETSQDAQGNQITLWDGNLRSTRIYNFDMRWELFNGIGQNISASTFFKTFDAPIEIVQYLSDPGTFQARNVGNATVLGVEFEAVQSLNFISEKLKKFAFNTNVTVTKSQIKMSDSELASRRNSARTGEEIKDTRVMAGQAPYLINAGISFDDKEKALQASVFYNVQGRTLQFVGFANQADVYSVPFNSLNLKVSKGFGPDNKMNASFKVSNLLNDMKEKVFTGYNAQDQIFTRLAPGRTFSLGFSYTL</sequence>
<dbReference type="Gene3D" id="2.60.40.1120">
    <property type="entry name" value="Carboxypeptidase-like, regulatory domain"/>
    <property type="match status" value="1"/>
</dbReference>
<comment type="subcellular location">
    <subcellularLocation>
        <location evidence="1 4">Cell outer membrane</location>
    </subcellularLocation>
</comment>
<comment type="similarity">
    <text evidence="4">Belongs to the TonB-dependent receptor family.</text>
</comment>
<evidence type="ECO:0000256" key="2">
    <source>
        <dbReference type="ARBA" id="ARBA00023136"/>
    </source>
</evidence>
<organism evidence="8 9">
    <name type="scientific">Luteibaculum oceani</name>
    <dbReference type="NCBI Taxonomy" id="1294296"/>
    <lineage>
        <taxon>Bacteria</taxon>
        <taxon>Pseudomonadati</taxon>
        <taxon>Bacteroidota</taxon>
        <taxon>Flavobacteriia</taxon>
        <taxon>Flavobacteriales</taxon>
        <taxon>Luteibaculaceae</taxon>
        <taxon>Luteibaculum</taxon>
    </lineage>
</organism>
<accession>A0A5C6V324</accession>
<gene>
    <name evidence="8" type="ORF">FRX97_06795</name>
</gene>